<dbReference type="Proteomes" id="UP000198211">
    <property type="component" value="Unassembled WGS sequence"/>
</dbReference>
<keyword evidence="4 5" id="KW-0472">Membrane</keyword>
<protein>
    <submittedName>
        <fullName evidence="7">Anoctamin protein</fullName>
    </submittedName>
</protein>
<dbReference type="InterPro" id="IPR007632">
    <property type="entry name" value="Anoctamin"/>
</dbReference>
<feature type="domain" description="Anoctamin transmembrane" evidence="6">
    <location>
        <begin position="227"/>
        <end position="291"/>
    </location>
</feature>
<feature type="transmembrane region" description="Helical" evidence="5">
    <location>
        <begin position="292"/>
        <end position="310"/>
    </location>
</feature>
<keyword evidence="2 5" id="KW-0812">Transmembrane</keyword>
<evidence type="ECO:0000256" key="5">
    <source>
        <dbReference type="SAM" id="Phobius"/>
    </source>
</evidence>
<evidence type="ECO:0000259" key="6">
    <source>
        <dbReference type="Pfam" id="PF04547"/>
    </source>
</evidence>
<keyword evidence="8" id="KW-1185">Reference proteome</keyword>
<accession>A0A225UY34</accession>
<feature type="non-terminal residue" evidence="7">
    <location>
        <position position="1"/>
    </location>
</feature>
<dbReference type="PANTHER" id="PTHR12308">
    <property type="entry name" value="ANOCTAMIN"/>
    <property type="match status" value="1"/>
</dbReference>
<evidence type="ECO:0000256" key="3">
    <source>
        <dbReference type="ARBA" id="ARBA00022989"/>
    </source>
</evidence>
<evidence type="ECO:0000256" key="2">
    <source>
        <dbReference type="ARBA" id="ARBA00022692"/>
    </source>
</evidence>
<evidence type="ECO:0000256" key="4">
    <source>
        <dbReference type="ARBA" id="ARBA00023136"/>
    </source>
</evidence>
<proteinExistence type="predicted"/>
<evidence type="ECO:0000256" key="1">
    <source>
        <dbReference type="ARBA" id="ARBA00004141"/>
    </source>
</evidence>
<dbReference type="GO" id="GO:0016020">
    <property type="term" value="C:membrane"/>
    <property type="evidence" value="ECO:0007669"/>
    <property type="project" value="UniProtKB-SubCell"/>
</dbReference>
<comment type="subcellular location">
    <subcellularLocation>
        <location evidence="1">Membrane</location>
        <topology evidence="1">Multi-pass membrane protein</topology>
    </subcellularLocation>
</comment>
<gene>
    <name evidence="7" type="ORF">PHMEG_00031453</name>
</gene>
<dbReference type="OrthoDB" id="296386at2759"/>
<comment type="caution">
    <text evidence="7">The sequence shown here is derived from an EMBL/GenBank/DDBJ whole genome shotgun (WGS) entry which is preliminary data.</text>
</comment>
<dbReference type="AlphaFoldDB" id="A0A225UY34"/>
<reference evidence="8" key="1">
    <citation type="submission" date="2017-03" db="EMBL/GenBank/DDBJ databases">
        <title>Phytopthora megakarya and P. palmivora, two closely related causual agents of cacao black pod achieved similar genome size and gene model numbers by different mechanisms.</title>
        <authorList>
            <person name="Ali S."/>
            <person name="Shao J."/>
            <person name="Larry D.J."/>
            <person name="Kronmiller B."/>
            <person name="Shen D."/>
            <person name="Strem M.D."/>
            <person name="Melnick R.L."/>
            <person name="Guiltinan M.J."/>
            <person name="Tyler B.M."/>
            <person name="Meinhardt L.W."/>
            <person name="Bailey B.A."/>
        </authorList>
    </citation>
    <scope>NUCLEOTIDE SEQUENCE [LARGE SCALE GENOMIC DNA]</scope>
    <source>
        <strain evidence="8">zdho120</strain>
    </source>
</reference>
<dbReference type="PANTHER" id="PTHR12308:SF73">
    <property type="entry name" value="ANOCTAMIN"/>
    <property type="match status" value="1"/>
</dbReference>
<evidence type="ECO:0000313" key="8">
    <source>
        <dbReference type="Proteomes" id="UP000198211"/>
    </source>
</evidence>
<evidence type="ECO:0000313" key="7">
    <source>
        <dbReference type="EMBL" id="OWY97903.1"/>
    </source>
</evidence>
<dbReference type="GO" id="GO:0005254">
    <property type="term" value="F:chloride channel activity"/>
    <property type="evidence" value="ECO:0007669"/>
    <property type="project" value="TreeGrafter"/>
</dbReference>
<dbReference type="InterPro" id="IPR049452">
    <property type="entry name" value="Anoctamin_TM"/>
</dbReference>
<sequence length="332" mass="38600">TNDELEAGSETFNQRDQALDVAEHVNAGWRNYRNETPLFNAVLYLQDSAVYLFASILCPKSLAWELQNVNVEGSLLHHVSSELSRQTLGIDHQSARPEYVMLFDGEKKKQFKETLIETMHEESSIAPSLVVTRSGIRASRSKKQTDYLVIGTTDEVLIQQAQILELKRQQVIQSIIHRKINLQKHLKNGNIKLIFPLHDAMGCRNTLQQFFFERKRYQYEMLWPLLTYFGEKHAFYYAFVTFYTVWLLPIALMGVVCQLLWLADDVSFVPPLFAIVVSIWATLMVERWKRKLFWFKFVNAFISLFWIAFIDQNAAALRKQLLIIMGVEDGRV</sequence>
<keyword evidence="3 5" id="KW-1133">Transmembrane helix</keyword>
<dbReference type="EMBL" id="NBNE01009952">
    <property type="protein sequence ID" value="OWY97903.1"/>
    <property type="molecule type" value="Genomic_DNA"/>
</dbReference>
<feature type="transmembrane region" description="Helical" evidence="5">
    <location>
        <begin position="268"/>
        <end position="285"/>
    </location>
</feature>
<organism evidence="7 8">
    <name type="scientific">Phytophthora megakarya</name>
    <dbReference type="NCBI Taxonomy" id="4795"/>
    <lineage>
        <taxon>Eukaryota</taxon>
        <taxon>Sar</taxon>
        <taxon>Stramenopiles</taxon>
        <taxon>Oomycota</taxon>
        <taxon>Peronosporomycetes</taxon>
        <taxon>Peronosporales</taxon>
        <taxon>Peronosporaceae</taxon>
        <taxon>Phytophthora</taxon>
    </lineage>
</organism>
<name>A0A225UY34_9STRA</name>
<dbReference type="Pfam" id="PF04547">
    <property type="entry name" value="Anoctamin"/>
    <property type="match status" value="1"/>
</dbReference>
<feature type="transmembrane region" description="Helical" evidence="5">
    <location>
        <begin position="234"/>
        <end position="262"/>
    </location>
</feature>